<feature type="domain" description="Dyskerin-like" evidence="5">
    <location>
        <begin position="1"/>
        <end position="28"/>
    </location>
</feature>
<dbReference type="RefSeq" id="WP_255332579.1">
    <property type="nucleotide sequence ID" value="NZ_VOTZ01000011.1"/>
</dbReference>
<feature type="domain" description="PUA" evidence="4">
    <location>
        <begin position="213"/>
        <end position="286"/>
    </location>
</feature>
<organism evidence="6 7">
    <name type="scientific">Methanocalculus taiwanensis</name>
    <dbReference type="NCBI Taxonomy" id="106207"/>
    <lineage>
        <taxon>Archaea</taxon>
        <taxon>Methanobacteriati</taxon>
        <taxon>Methanobacteriota</taxon>
        <taxon>Stenosarchaea group</taxon>
        <taxon>Methanomicrobia</taxon>
        <taxon>Methanomicrobiales</taxon>
        <taxon>Methanocalculaceae</taxon>
        <taxon>Methanocalculus</taxon>
    </lineage>
</organism>
<evidence type="ECO:0000256" key="2">
    <source>
        <dbReference type="ARBA" id="ARBA00023235"/>
    </source>
</evidence>
<dbReference type="Pfam" id="PF01509">
    <property type="entry name" value="TruB_N"/>
    <property type="match status" value="1"/>
</dbReference>
<dbReference type="InterPro" id="IPR032819">
    <property type="entry name" value="TruB_C"/>
</dbReference>
<gene>
    <name evidence="3" type="primary">truB</name>
    <name evidence="6" type="ORF">FTO68_06465</name>
</gene>
<comment type="caution">
    <text evidence="6">The sequence shown here is derived from an EMBL/GenBank/DDBJ whole genome shotgun (WGS) entry which is preliminary data.</text>
</comment>
<dbReference type="Gene3D" id="2.30.130.10">
    <property type="entry name" value="PUA domain"/>
    <property type="match status" value="1"/>
</dbReference>
<dbReference type="PANTHER" id="PTHR23127:SF0">
    <property type="entry name" value="H_ACA RIBONUCLEOPROTEIN COMPLEX SUBUNIT DKC1"/>
    <property type="match status" value="1"/>
</dbReference>
<dbReference type="PROSITE" id="PS50890">
    <property type="entry name" value="PUA"/>
    <property type="match status" value="1"/>
</dbReference>
<dbReference type="SUPFAM" id="SSF88697">
    <property type="entry name" value="PUA domain-like"/>
    <property type="match status" value="1"/>
</dbReference>
<dbReference type="SMART" id="SM00359">
    <property type="entry name" value="PUA"/>
    <property type="match status" value="1"/>
</dbReference>
<dbReference type="SUPFAM" id="SSF55120">
    <property type="entry name" value="Pseudouridine synthase"/>
    <property type="match status" value="1"/>
</dbReference>
<dbReference type="Pfam" id="PF16198">
    <property type="entry name" value="TruB_C_2"/>
    <property type="match status" value="1"/>
</dbReference>
<feature type="active site" description="Nucleophile" evidence="3">
    <location>
        <position position="46"/>
    </location>
</feature>
<dbReference type="PANTHER" id="PTHR23127">
    <property type="entry name" value="CENTROMERE/MICROTUBULE BINDING PROTEIN CBF5"/>
    <property type="match status" value="1"/>
</dbReference>
<evidence type="ECO:0000313" key="6">
    <source>
        <dbReference type="EMBL" id="MCQ1538626.1"/>
    </source>
</evidence>
<dbReference type="AlphaFoldDB" id="A0ABD4TIQ2"/>
<dbReference type="EC" id="5.4.99.25" evidence="3"/>
<dbReference type="Gene3D" id="3.30.2350.10">
    <property type="entry name" value="Pseudouridine synthase"/>
    <property type="match status" value="1"/>
</dbReference>
<name>A0ABD4TIQ2_9EURY</name>
<dbReference type="InterPro" id="IPR020103">
    <property type="entry name" value="PsdUridine_synth_cat_dom_sf"/>
</dbReference>
<dbReference type="InterPro" id="IPR036974">
    <property type="entry name" value="PUA_sf"/>
</dbReference>
<reference evidence="6 7" key="1">
    <citation type="submission" date="2019-08" db="EMBL/GenBank/DDBJ databases">
        <authorList>
            <person name="Chen S.-C."/>
            <person name="Lai M.-C."/>
            <person name="You Y.-T."/>
        </authorList>
    </citation>
    <scope>NUCLEOTIDE SEQUENCE [LARGE SCALE GENOMIC DNA]</scope>
    <source>
        <strain evidence="6 7">P2F9704a</strain>
    </source>
</reference>
<comment type="similarity">
    <text evidence="3">Belongs to the pseudouridine synthase TruB family. Type 2 subfamily.</text>
</comment>
<accession>A0ABD4TIQ2</accession>
<evidence type="ECO:0000256" key="1">
    <source>
        <dbReference type="ARBA" id="ARBA00022694"/>
    </source>
</evidence>
<dbReference type="InterPro" id="IPR002501">
    <property type="entry name" value="PsdUridine_synth_N"/>
</dbReference>
<sequence length="302" mass="32283">MTGDPKTSIQSGIIIIDKPPGPTSHEVAAWVRDILGVSTGQGGTLDPMVSGILIVMLGKAAKIAEHLLAHDKEYICLLKLHGEAPEDEIRNVVNSFCGRIYQRPPRRSAVKRALRIRTIHAIEVLDIEGRLVLFRVRCEAGTYIRTLCVHIGLALGVRGQMVELRRTLSGGFGESDAHTLHELADAKAAADEGDPEPLKQMILPVERAVADLPSITLRDTAVDALCRGAQLAGAGVLSCGTFTKGETVALMTASGECIGLGTARIPSDKCVPGKKGFVARPKAVLMEPGTYPSGWTKKSRVK</sequence>
<proteinExistence type="inferred from homology"/>
<dbReference type="Proteomes" id="UP001524383">
    <property type="component" value="Unassembled WGS sequence"/>
</dbReference>
<dbReference type="InterPro" id="IPR015947">
    <property type="entry name" value="PUA-like_sf"/>
</dbReference>
<dbReference type="Pfam" id="PF01472">
    <property type="entry name" value="PUA"/>
    <property type="match status" value="1"/>
</dbReference>
<dbReference type="EMBL" id="VOTZ01000011">
    <property type="protein sequence ID" value="MCQ1538626.1"/>
    <property type="molecule type" value="Genomic_DNA"/>
</dbReference>
<dbReference type="InterPro" id="IPR002478">
    <property type="entry name" value="PUA"/>
</dbReference>
<dbReference type="InterPro" id="IPR004802">
    <property type="entry name" value="tRNA_PsdUridine_synth_B_fam"/>
</dbReference>
<dbReference type="SMART" id="SM01136">
    <property type="entry name" value="DKCLD"/>
    <property type="match status" value="1"/>
</dbReference>
<keyword evidence="7" id="KW-1185">Reference proteome</keyword>
<dbReference type="GO" id="GO:0160148">
    <property type="term" value="F:tRNA pseudouridine(55) synthase activity"/>
    <property type="evidence" value="ECO:0007669"/>
    <property type="project" value="UniProtKB-EC"/>
</dbReference>
<comment type="catalytic activity">
    <reaction evidence="3">
        <text>uridine(55) in tRNA = pseudouridine(55) in tRNA</text>
        <dbReference type="Rhea" id="RHEA:42532"/>
        <dbReference type="Rhea" id="RHEA-COMP:10101"/>
        <dbReference type="Rhea" id="RHEA-COMP:10102"/>
        <dbReference type="ChEBI" id="CHEBI:65314"/>
        <dbReference type="ChEBI" id="CHEBI:65315"/>
        <dbReference type="EC" id="5.4.99.25"/>
    </reaction>
</comment>
<dbReference type="NCBIfam" id="NF003280">
    <property type="entry name" value="PRK04270.1"/>
    <property type="match status" value="1"/>
</dbReference>
<dbReference type="InterPro" id="IPR026326">
    <property type="entry name" value="TruB_arch"/>
</dbReference>
<evidence type="ECO:0000313" key="7">
    <source>
        <dbReference type="Proteomes" id="UP001524383"/>
    </source>
</evidence>
<comment type="function">
    <text evidence="3">Could be responsible for synthesis of pseudouridine from uracil-55 in the psi GC loop of transfer RNAs.</text>
</comment>
<evidence type="ECO:0000256" key="3">
    <source>
        <dbReference type="HAMAP-Rule" id="MF_01081"/>
    </source>
</evidence>
<dbReference type="HAMAP" id="MF_01081">
    <property type="entry name" value="TruB_arch"/>
    <property type="match status" value="1"/>
</dbReference>
<dbReference type="NCBIfam" id="TIGR00425">
    <property type="entry name" value="CBF5"/>
    <property type="match status" value="1"/>
</dbReference>
<dbReference type="InterPro" id="IPR012960">
    <property type="entry name" value="Dyskerin-like"/>
</dbReference>
<dbReference type="GO" id="GO:0031119">
    <property type="term" value="P:tRNA pseudouridine synthesis"/>
    <property type="evidence" value="ECO:0007669"/>
    <property type="project" value="UniProtKB-UniRule"/>
</dbReference>
<evidence type="ECO:0000259" key="4">
    <source>
        <dbReference type="SMART" id="SM00359"/>
    </source>
</evidence>
<evidence type="ECO:0000259" key="5">
    <source>
        <dbReference type="SMART" id="SM01136"/>
    </source>
</evidence>
<keyword evidence="1 3" id="KW-0819">tRNA processing</keyword>
<protein>
    <recommendedName>
        <fullName evidence="3">Probable tRNA pseudouridine synthase B</fullName>
        <ecNumber evidence="3">5.4.99.25</ecNumber>
    </recommendedName>
    <alternativeName>
        <fullName evidence="3">tRNA pseudouridine(55) synthase</fullName>
        <shortName evidence="3">Psi55 synthase</shortName>
    </alternativeName>
    <alternativeName>
        <fullName evidence="3">tRNA pseudouridylate synthase</fullName>
    </alternativeName>
    <alternativeName>
        <fullName evidence="3">tRNA-uridine isomerase</fullName>
    </alternativeName>
</protein>
<keyword evidence="2 3" id="KW-0413">Isomerase</keyword>